<evidence type="ECO:0000313" key="4">
    <source>
        <dbReference type="Proteomes" id="UP000198814"/>
    </source>
</evidence>
<keyword evidence="4" id="KW-1185">Reference proteome</keyword>
<dbReference type="OrthoDB" id="227003at2"/>
<dbReference type="Proteomes" id="UP000198814">
    <property type="component" value="Unassembled WGS sequence"/>
</dbReference>
<evidence type="ECO:0000256" key="1">
    <source>
        <dbReference type="SAM" id="Coils"/>
    </source>
</evidence>
<gene>
    <name evidence="3" type="ORF">SAMN05216333_105112</name>
</gene>
<evidence type="ECO:0000313" key="3">
    <source>
        <dbReference type="EMBL" id="SEO17356.1"/>
    </source>
</evidence>
<dbReference type="RefSeq" id="WP_090316773.1">
    <property type="nucleotide sequence ID" value="NZ_FNOE01000005.1"/>
</dbReference>
<keyword evidence="1" id="KW-0175">Coiled coil</keyword>
<reference evidence="4" key="1">
    <citation type="submission" date="2016-10" db="EMBL/GenBank/DDBJ databases">
        <authorList>
            <person name="Varghese N."/>
            <person name="Submissions S."/>
        </authorList>
    </citation>
    <scope>NUCLEOTIDE SEQUENCE [LARGE SCALE GENOMIC DNA]</scope>
    <source>
        <strain evidence="4">Nm76</strain>
    </source>
</reference>
<name>A0A1H8MJN2_9PROT</name>
<dbReference type="STRING" id="42354.SAMN05216333_105112"/>
<accession>A0A1H8MJN2</accession>
<feature type="transmembrane region" description="Helical" evidence="2">
    <location>
        <begin position="282"/>
        <end position="300"/>
    </location>
</feature>
<feature type="coiled-coil region" evidence="1">
    <location>
        <begin position="44"/>
        <end position="97"/>
    </location>
</feature>
<dbReference type="EMBL" id="FODO01000005">
    <property type="protein sequence ID" value="SEO17356.1"/>
    <property type="molecule type" value="Genomic_DNA"/>
</dbReference>
<proteinExistence type="predicted"/>
<keyword evidence="2" id="KW-0812">Transmembrane</keyword>
<organism evidence="3 4">
    <name type="scientific">Nitrosomonas oligotropha</name>
    <dbReference type="NCBI Taxonomy" id="42354"/>
    <lineage>
        <taxon>Bacteria</taxon>
        <taxon>Pseudomonadati</taxon>
        <taxon>Pseudomonadota</taxon>
        <taxon>Betaproteobacteria</taxon>
        <taxon>Nitrosomonadales</taxon>
        <taxon>Nitrosomonadaceae</taxon>
        <taxon>Nitrosomonas</taxon>
    </lineage>
</organism>
<protein>
    <submittedName>
        <fullName evidence="3">Uncharacterized protein</fullName>
    </submittedName>
</protein>
<feature type="transmembrane region" description="Helical" evidence="2">
    <location>
        <begin position="306"/>
        <end position="323"/>
    </location>
</feature>
<sequence>MKINFALRWFVFFLLALVLSGVSASTLDIPLIATERELQKELAVEKLNDIISSIKLRKDQAEAMSKALTKAKTEQEKNRIQAELTGLNNAIAEQKSSFEMILTAGLELSKEEASEKREFDWQKDLLEIVQPIMSELRQLTENKRKTDSLQKKIDFYKSQIRVINEVLKHIGEINKAGFEKEALAEFERISKKWNDQLLENQHLLEVAQLQLEEMIKSQSAKEISLGEHVQQFAAGRGATLLMALTAFISVYFSMLSLQKLLHWLNHRKKEERRTYYQRISTLFYHFLMAALSITAVFYVLSVRNDQVLIGITVLLLLSIIWLLKSSIPSYINELRILLNTGSVREGECINYNGIPLLVESLNYYSKLTNPMLPGLELRLTLAELANYVSRPYSADEPWFPCQRGDFVMLSDNTFAMVKCITLESIVLSQPNGVMPITYSIADFLAEQPKNFSLGFTVTSDFGIDYQHQSQCATVIPEILCAGIHRGLLLESFGHSLNNLVVHFAHANTSSLDYKIAATFDGTAAGDLFAIKRALQRYAVEVCNQQQWVIPFNQLVIHNAKD</sequence>
<keyword evidence="2" id="KW-1133">Transmembrane helix</keyword>
<evidence type="ECO:0000256" key="2">
    <source>
        <dbReference type="SAM" id="Phobius"/>
    </source>
</evidence>
<feature type="transmembrane region" description="Helical" evidence="2">
    <location>
        <begin position="240"/>
        <end position="261"/>
    </location>
</feature>
<dbReference type="AlphaFoldDB" id="A0A1H8MJN2"/>
<keyword evidence="2" id="KW-0472">Membrane</keyword>